<dbReference type="OMA" id="QESQCDT"/>
<dbReference type="GO" id="GO:0005634">
    <property type="term" value="C:nucleus"/>
    <property type="evidence" value="ECO:0007669"/>
    <property type="project" value="UniProtKB-SubCell"/>
</dbReference>
<evidence type="ECO:0000256" key="4">
    <source>
        <dbReference type="ARBA" id="ARBA00023125"/>
    </source>
</evidence>
<feature type="region of interest" description="Disordered" evidence="7">
    <location>
        <begin position="77"/>
        <end position="123"/>
    </location>
</feature>
<evidence type="ECO:0000256" key="7">
    <source>
        <dbReference type="SAM" id="MobiDB-lite"/>
    </source>
</evidence>
<reference evidence="9 10" key="1">
    <citation type="submission" date="2015-01" db="EMBL/GenBank/DDBJ databases">
        <title>The Genome Sequence of Exophiala mesophila CBS40295.</title>
        <authorList>
            <consortium name="The Broad Institute Genomics Platform"/>
            <person name="Cuomo C."/>
            <person name="de Hoog S."/>
            <person name="Gorbushina A."/>
            <person name="Stielow B."/>
            <person name="Teixiera M."/>
            <person name="Abouelleil A."/>
            <person name="Chapman S.B."/>
            <person name="Priest M."/>
            <person name="Young S.K."/>
            <person name="Wortman J."/>
            <person name="Nusbaum C."/>
            <person name="Birren B."/>
        </authorList>
    </citation>
    <scope>NUCLEOTIDE SEQUENCE [LARGE SCALE GENOMIC DNA]</scope>
    <source>
        <strain evidence="9 10">CBS 40295</strain>
    </source>
</reference>
<dbReference type="InterPro" id="IPR007219">
    <property type="entry name" value="XnlR_reg_dom"/>
</dbReference>
<evidence type="ECO:0000256" key="2">
    <source>
        <dbReference type="ARBA" id="ARBA00022723"/>
    </source>
</evidence>
<dbReference type="GO" id="GO:0006351">
    <property type="term" value="P:DNA-templated transcription"/>
    <property type="evidence" value="ECO:0007669"/>
    <property type="project" value="InterPro"/>
</dbReference>
<evidence type="ECO:0000313" key="10">
    <source>
        <dbReference type="Proteomes" id="UP000054302"/>
    </source>
</evidence>
<dbReference type="Gene3D" id="4.10.240.10">
    <property type="entry name" value="Zn(2)-C6 fungal-type DNA-binding domain"/>
    <property type="match status" value="1"/>
</dbReference>
<evidence type="ECO:0000256" key="1">
    <source>
        <dbReference type="ARBA" id="ARBA00004123"/>
    </source>
</evidence>
<keyword evidence="2" id="KW-0479">Metal-binding</keyword>
<dbReference type="PROSITE" id="PS00463">
    <property type="entry name" value="ZN2_CY6_FUNGAL_1"/>
    <property type="match status" value="1"/>
</dbReference>
<dbReference type="Proteomes" id="UP000054302">
    <property type="component" value="Unassembled WGS sequence"/>
</dbReference>
<dbReference type="PANTHER" id="PTHR31001">
    <property type="entry name" value="UNCHARACTERIZED TRANSCRIPTIONAL REGULATORY PROTEIN"/>
    <property type="match status" value="1"/>
</dbReference>
<organism evidence="9 10">
    <name type="scientific">Exophiala mesophila</name>
    <name type="common">Black yeast-like fungus</name>
    <dbReference type="NCBI Taxonomy" id="212818"/>
    <lineage>
        <taxon>Eukaryota</taxon>
        <taxon>Fungi</taxon>
        <taxon>Dikarya</taxon>
        <taxon>Ascomycota</taxon>
        <taxon>Pezizomycotina</taxon>
        <taxon>Eurotiomycetes</taxon>
        <taxon>Chaetothyriomycetidae</taxon>
        <taxon>Chaetothyriales</taxon>
        <taxon>Herpotrichiellaceae</taxon>
        <taxon>Exophiala</taxon>
    </lineage>
</organism>
<dbReference type="InterPro" id="IPR050613">
    <property type="entry name" value="Sec_Metabolite_Reg"/>
</dbReference>
<comment type="subcellular location">
    <subcellularLocation>
        <location evidence="1">Nucleus</location>
    </subcellularLocation>
</comment>
<protein>
    <recommendedName>
        <fullName evidence="8">Zn(2)-C6 fungal-type domain-containing protein</fullName>
    </recommendedName>
</protein>
<dbReference type="AlphaFoldDB" id="A0A0D1XUD4"/>
<dbReference type="OrthoDB" id="4106942at2759"/>
<dbReference type="SMART" id="SM00906">
    <property type="entry name" value="Fungal_trans"/>
    <property type="match status" value="1"/>
</dbReference>
<accession>A0A0D1XUD4</accession>
<dbReference type="GO" id="GO:0008270">
    <property type="term" value="F:zinc ion binding"/>
    <property type="evidence" value="ECO:0007669"/>
    <property type="project" value="InterPro"/>
</dbReference>
<keyword evidence="10" id="KW-1185">Reference proteome</keyword>
<evidence type="ECO:0000256" key="6">
    <source>
        <dbReference type="ARBA" id="ARBA00023242"/>
    </source>
</evidence>
<evidence type="ECO:0000259" key="8">
    <source>
        <dbReference type="PROSITE" id="PS50048"/>
    </source>
</evidence>
<dbReference type="GeneID" id="27324150"/>
<keyword evidence="5" id="KW-0804">Transcription</keyword>
<dbReference type="HOGENOM" id="CLU_007426_4_0_1"/>
<dbReference type="Pfam" id="PF04082">
    <property type="entry name" value="Fungal_trans"/>
    <property type="match status" value="1"/>
</dbReference>
<proteinExistence type="predicted"/>
<dbReference type="CDD" id="cd00067">
    <property type="entry name" value="GAL4"/>
    <property type="match status" value="1"/>
</dbReference>
<feature type="domain" description="Zn(2)-C6 fungal-type" evidence="8">
    <location>
        <begin position="10"/>
        <end position="39"/>
    </location>
</feature>
<sequence>MTQGIRSVVSCASCRQRKLRCDRTEPCSNCVSRKVSCVYATGSQRRAAGIQRRGGGNDHLDARLIRLEQLVGMIADQRKTSDADSVDDSSKGSLGNPSQGTSGPHGSNSPSAEDSQGVLPGRMVTNNSNQTVYVSAVHWAAICNEIALVRENLEEDGFHESPNPPASIEPSGPLLLRCVGPLPDLEDVLADIPSRGICDNLVARFFLMGEPATAMFHAPSFQQHYNQFWLDPTDVSLPWLALLFGILSIGAFLYLRSQEDLPSGFGHPAQVTQTFHKRSTECLIMSNYSTSPSTFTIEAVLINIQNEFVRQPDAQVGIWVLTGVAIRLAMRMGYHRDAQHYPGISPFQAEMRRRIWAMMLQGDMLTSCQLGLPLIIQESHCDTQSPRNLFDEDLDPHATELPQSRPETESTPIIYTIVKGRLASAFRAIFNQVSSTKVATFQEVMALDKKLNLAHQSLPNHLRISNPEDAITVSPRLLMRRYNLELLYQKARCVLHRHHMTEAFANSDYTYSRLVCVEAAMALLRHQARIFEQVQVGGRLFRDKWFISSLERHDFLLASMIVCLELNSRSDEQVDQLNLTGSHMPLHYSRDEMIMALQNTRLSWDDSSKSSKEAMQASNILGVMLDKYFPKRQHDVPLPQLVDDFFETTISNGPQSFGQGNSIPQTVVSPISGGEGLVAALNSPGFVNWDLWDAHMSRSDREMDF</sequence>
<dbReference type="GO" id="GO:0003677">
    <property type="term" value="F:DNA binding"/>
    <property type="evidence" value="ECO:0007669"/>
    <property type="project" value="UniProtKB-KW"/>
</dbReference>
<dbReference type="PROSITE" id="PS50048">
    <property type="entry name" value="ZN2_CY6_FUNGAL_2"/>
    <property type="match status" value="1"/>
</dbReference>
<dbReference type="RefSeq" id="XP_016223380.1">
    <property type="nucleotide sequence ID" value="XM_016371087.1"/>
</dbReference>
<evidence type="ECO:0000313" key="9">
    <source>
        <dbReference type="EMBL" id="KIV91806.1"/>
    </source>
</evidence>
<keyword evidence="3" id="KW-0805">Transcription regulation</keyword>
<feature type="compositionally biased region" description="Polar residues" evidence="7">
    <location>
        <begin position="91"/>
        <end position="114"/>
    </location>
</feature>
<dbReference type="InterPro" id="IPR036864">
    <property type="entry name" value="Zn2-C6_fun-type_DNA-bd_sf"/>
</dbReference>
<keyword evidence="6" id="KW-0539">Nucleus</keyword>
<dbReference type="PANTHER" id="PTHR31001:SF49">
    <property type="entry name" value="ZN(II)2CYS6 TRANSCRIPTION FACTOR (EUROFUNG)"/>
    <property type="match status" value="1"/>
</dbReference>
<dbReference type="Pfam" id="PF00172">
    <property type="entry name" value="Zn_clus"/>
    <property type="match status" value="1"/>
</dbReference>
<evidence type="ECO:0000256" key="3">
    <source>
        <dbReference type="ARBA" id="ARBA00023015"/>
    </source>
</evidence>
<dbReference type="SMART" id="SM00066">
    <property type="entry name" value="GAL4"/>
    <property type="match status" value="1"/>
</dbReference>
<dbReference type="EMBL" id="KN847523">
    <property type="protein sequence ID" value="KIV91806.1"/>
    <property type="molecule type" value="Genomic_DNA"/>
</dbReference>
<gene>
    <name evidence="9" type="ORF">PV10_06305</name>
</gene>
<dbReference type="VEuPathDB" id="FungiDB:PV10_06305"/>
<keyword evidence="4" id="KW-0238">DNA-binding</keyword>
<dbReference type="GO" id="GO:0000981">
    <property type="term" value="F:DNA-binding transcription factor activity, RNA polymerase II-specific"/>
    <property type="evidence" value="ECO:0007669"/>
    <property type="project" value="InterPro"/>
</dbReference>
<dbReference type="SUPFAM" id="SSF57701">
    <property type="entry name" value="Zn2/Cys6 DNA-binding domain"/>
    <property type="match status" value="1"/>
</dbReference>
<name>A0A0D1XUD4_EXOME</name>
<evidence type="ECO:0000256" key="5">
    <source>
        <dbReference type="ARBA" id="ARBA00023163"/>
    </source>
</evidence>
<dbReference type="STRING" id="212818.A0A0D1XUD4"/>
<dbReference type="InterPro" id="IPR001138">
    <property type="entry name" value="Zn2Cys6_DnaBD"/>
</dbReference>
<dbReference type="CDD" id="cd12148">
    <property type="entry name" value="fungal_TF_MHR"/>
    <property type="match status" value="1"/>
</dbReference>